<sequence length="128" mass="13801">MSSPDSSSQAEGNAAAELAELRASVDSIDSALLHVLAVRFDITRQVSELKAKHSLPASDPQREAEHLNELRALATASGLEPSVLDPVFSLIYGRVVRSHQDVASSHQFDASLVAQSLDNRKTPSLRRS</sequence>
<dbReference type="Gene3D" id="1.20.59.10">
    <property type="entry name" value="Chorismate mutase"/>
    <property type="match status" value="1"/>
</dbReference>
<dbReference type="InterPro" id="IPR036979">
    <property type="entry name" value="CM_dom_sf"/>
</dbReference>
<dbReference type="PANTHER" id="PTHR38041">
    <property type="entry name" value="CHORISMATE MUTASE"/>
    <property type="match status" value="1"/>
</dbReference>
<accession>A0ABV5XTA0</accession>
<gene>
    <name evidence="3" type="ORF">ACFFP1_00265</name>
</gene>
<dbReference type="InterPro" id="IPR051331">
    <property type="entry name" value="Chorismate_mutase-related"/>
</dbReference>
<dbReference type="SUPFAM" id="SSF48600">
    <property type="entry name" value="Chorismate mutase II"/>
    <property type="match status" value="1"/>
</dbReference>
<name>A0ABV5XTA0_ARTRM</name>
<evidence type="ECO:0000256" key="1">
    <source>
        <dbReference type="ARBA" id="ARBA00023235"/>
    </source>
</evidence>
<evidence type="ECO:0000313" key="3">
    <source>
        <dbReference type="EMBL" id="MFB9817929.1"/>
    </source>
</evidence>
<proteinExistence type="predicted"/>
<dbReference type="EMBL" id="JBHMBC010000002">
    <property type="protein sequence ID" value="MFB9817929.1"/>
    <property type="molecule type" value="Genomic_DNA"/>
</dbReference>
<dbReference type="RefSeq" id="WP_234753469.1">
    <property type="nucleotide sequence ID" value="NZ_BAAAWN010000001.1"/>
</dbReference>
<protein>
    <submittedName>
        <fullName evidence="3">Chorismate mutase</fullName>
        <ecNumber evidence="3">5.4.99.5</ecNumber>
    </submittedName>
</protein>
<dbReference type="InterPro" id="IPR002701">
    <property type="entry name" value="CM_II_prokaryot"/>
</dbReference>
<dbReference type="PANTHER" id="PTHR38041:SF1">
    <property type="entry name" value="CHORISMATE MUTASE"/>
    <property type="match status" value="1"/>
</dbReference>
<dbReference type="Proteomes" id="UP001589702">
    <property type="component" value="Unassembled WGS sequence"/>
</dbReference>
<dbReference type="PROSITE" id="PS51168">
    <property type="entry name" value="CHORISMATE_MUT_2"/>
    <property type="match status" value="1"/>
</dbReference>
<feature type="domain" description="Chorismate mutase" evidence="2">
    <location>
        <begin position="12"/>
        <end position="103"/>
    </location>
</feature>
<dbReference type="InterPro" id="IPR036263">
    <property type="entry name" value="Chorismate_II_sf"/>
</dbReference>
<comment type="caution">
    <text evidence="3">The sequence shown here is derived from an EMBL/GenBank/DDBJ whole genome shotgun (WGS) entry which is preliminary data.</text>
</comment>
<evidence type="ECO:0000313" key="4">
    <source>
        <dbReference type="Proteomes" id="UP001589702"/>
    </source>
</evidence>
<dbReference type="SMART" id="SM00830">
    <property type="entry name" value="CM_2"/>
    <property type="match status" value="1"/>
</dbReference>
<dbReference type="GO" id="GO:0004106">
    <property type="term" value="F:chorismate mutase activity"/>
    <property type="evidence" value="ECO:0007669"/>
    <property type="project" value="UniProtKB-EC"/>
</dbReference>
<evidence type="ECO:0000259" key="2">
    <source>
        <dbReference type="PROSITE" id="PS51168"/>
    </source>
</evidence>
<reference evidence="3 4" key="1">
    <citation type="submission" date="2024-09" db="EMBL/GenBank/DDBJ databases">
        <authorList>
            <person name="Sun Q."/>
            <person name="Mori K."/>
        </authorList>
    </citation>
    <scope>NUCLEOTIDE SEQUENCE [LARGE SCALE GENOMIC DNA]</scope>
    <source>
        <strain evidence="3 4">JCM 1334</strain>
    </source>
</reference>
<organism evidence="3 4">
    <name type="scientific">Arthrobacter ramosus</name>
    <dbReference type="NCBI Taxonomy" id="1672"/>
    <lineage>
        <taxon>Bacteria</taxon>
        <taxon>Bacillati</taxon>
        <taxon>Actinomycetota</taxon>
        <taxon>Actinomycetes</taxon>
        <taxon>Micrococcales</taxon>
        <taxon>Micrococcaceae</taxon>
        <taxon>Arthrobacter</taxon>
    </lineage>
</organism>
<dbReference type="EC" id="5.4.99.5" evidence="3"/>
<keyword evidence="4" id="KW-1185">Reference proteome</keyword>
<dbReference type="Pfam" id="PF01817">
    <property type="entry name" value="CM_2"/>
    <property type="match status" value="1"/>
</dbReference>
<keyword evidence="1 3" id="KW-0413">Isomerase</keyword>